<comment type="caution">
    <text evidence="2">The sequence shown here is derived from an EMBL/GenBank/DDBJ whole genome shotgun (WGS) entry which is preliminary data.</text>
</comment>
<reference evidence="2 3" key="1">
    <citation type="submission" date="2019-09" db="EMBL/GenBank/DDBJ databases">
        <title>Genome sequence and assembly of Taibaiella sp.</title>
        <authorList>
            <person name="Chhetri G."/>
        </authorList>
    </citation>
    <scope>NUCLEOTIDE SEQUENCE [LARGE SCALE GENOMIC DNA]</scope>
    <source>
        <strain evidence="2 3">KVB11</strain>
    </source>
</reference>
<proteinExistence type="predicted"/>
<accession>A0A5M6CF28</accession>
<feature type="chain" id="PRO_5024319620" evidence="1">
    <location>
        <begin position="24"/>
        <end position="355"/>
    </location>
</feature>
<evidence type="ECO:0000256" key="1">
    <source>
        <dbReference type="SAM" id="SignalP"/>
    </source>
</evidence>
<dbReference type="Proteomes" id="UP000323632">
    <property type="component" value="Unassembled WGS sequence"/>
</dbReference>
<evidence type="ECO:0000313" key="3">
    <source>
        <dbReference type="Proteomes" id="UP000323632"/>
    </source>
</evidence>
<keyword evidence="1" id="KW-0732">Signal</keyword>
<dbReference type="AlphaFoldDB" id="A0A5M6CF28"/>
<organism evidence="2 3">
    <name type="scientific">Taibaiella lutea</name>
    <dbReference type="NCBI Taxonomy" id="2608001"/>
    <lineage>
        <taxon>Bacteria</taxon>
        <taxon>Pseudomonadati</taxon>
        <taxon>Bacteroidota</taxon>
        <taxon>Chitinophagia</taxon>
        <taxon>Chitinophagales</taxon>
        <taxon>Chitinophagaceae</taxon>
        <taxon>Taibaiella</taxon>
    </lineage>
</organism>
<dbReference type="EMBL" id="VWSH01000004">
    <property type="protein sequence ID" value="KAA5532512.1"/>
    <property type="molecule type" value="Genomic_DNA"/>
</dbReference>
<protein>
    <submittedName>
        <fullName evidence="2">Uncharacterized protein</fullName>
    </submittedName>
</protein>
<evidence type="ECO:0000313" key="2">
    <source>
        <dbReference type="EMBL" id="KAA5532512.1"/>
    </source>
</evidence>
<keyword evidence="3" id="KW-1185">Reference proteome</keyword>
<sequence length="355" mass="42419">MNKCKPRFIIFLLLLFISHLSNAKGNYNHYYEIINRAETEFVNHGNRECFKYYDSAFSIFDEPFVKDAYIAAEIACYLKDTMAMFHYFDICFKNGLPLSSIRSAPILRYINKTDFYPSICALYDKDKNIKKTDIAAQRTIWLFCYESDSIKLKIGRDSLIRQQWFKEENGFREYIFKQYLSKGLFPGERIIGIATDSMYEANLRYFHKKDLYGSIGFVTDDEYKQDYDLLSKYALSVFIHSKCSFWKYKEQLWQAVLNGYLQPKEYAILEVTSTLWNQHNENSWDDCNISKKDLYYYILPDELRKGVVSDQSIDIIEQNRQKIYLQSYKIDEAKKQLQQQTGIWFFYDFIDRPRK</sequence>
<feature type="signal peptide" evidence="1">
    <location>
        <begin position="1"/>
        <end position="23"/>
    </location>
</feature>
<gene>
    <name evidence="2" type="ORF">F0919_17160</name>
</gene>
<dbReference type="RefSeq" id="WP_150034015.1">
    <property type="nucleotide sequence ID" value="NZ_VWSH01000004.1"/>
</dbReference>
<name>A0A5M6CF28_9BACT</name>